<feature type="transmembrane region" description="Helical" evidence="2">
    <location>
        <begin position="77"/>
        <end position="97"/>
    </location>
</feature>
<proteinExistence type="predicted"/>
<reference evidence="5" key="2">
    <citation type="submission" date="2023-05" db="EMBL/GenBank/DDBJ databases">
        <authorList>
            <consortium name="Lawrence Berkeley National Laboratory"/>
            <person name="Steindorff A."/>
            <person name="Hensen N."/>
            <person name="Bonometti L."/>
            <person name="Westerberg I."/>
            <person name="Brannstrom I.O."/>
            <person name="Guillou S."/>
            <person name="Cros-Aarteil S."/>
            <person name="Calhoun S."/>
            <person name="Haridas S."/>
            <person name="Kuo A."/>
            <person name="Mondo S."/>
            <person name="Pangilinan J."/>
            <person name="Riley R."/>
            <person name="Labutti K."/>
            <person name="Andreopoulos B."/>
            <person name="Lipzen A."/>
            <person name="Chen C."/>
            <person name="Yanf M."/>
            <person name="Daum C."/>
            <person name="Ng V."/>
            <person name="Clum A."/>
            <person name="Ohm R."/>
            <person name="Martin F."/>
            <person name="Silar P."/>
            <person name="Natvig D."/>
            <person name="Lalanne C."/>
            <person name="Gautier V."/>
            <person name="Ament-Velasquez S.L."/>
            <person name="Kruys A."/>
            <person name="Hutchinson M.I."/>
            <person name="Powell A.J."/>
            <person name="Barry K."/>
            <person name="Miller A.N."/>
            <person name="Grigoriev I.V."/>
            <person name="Debuchy R."/>
            <person name="Gladieux P."/>
            <person name="Thoren M.H."/>
            <person name="Johannesson H."/>
        </authorList>
    </citation>
    <scope>NUCLEOTIDE SEQUENCE</scope>
    <source>
        <strain evidence="5">CBS 892.96</strain>
    </source>
</reference>
<feature type="transmembrane region" description="Helical" evidence="2">
    <location>
        <begin position="109"/>
        <end position="129"/>
    </location>
</feature>
<keyword evidence="2" id="KW-0472">Membrane</keyword>
<keyword evidence="2" id="KW-1133">Transmembrane helix</keyword>
<dbReference type="InterPro" id="IPR058525">
    <property type="entry name" value="DUF8212"/>
</dbReference>
<protein>
    <submittedName>
        <fullName evidence="5">Vegetative incompatibility protein</fullName>
    </submittedName>
</protein>
<evidence type="ECO:0000256" key="1">
    <source>
        <dbReference type="SAM" id="MobiDB-lite"/>
    </source>
</evidence>
<keyword evidence="2" id="KW-0812">Transmembrane</keyword>
<reference evidence="5" key="1">
    <citation type="journal article" date="2023" name="Mol. Phylogenet. Evol.">
        <title>Genome-scale phylogeny and comparative genomics of the fungal order Sordariales.</title>
        <authorList>
            <person name="Hensen N."/>
            <person name="Bonometti L."/>
            <person name="Westerberg I."/>
            <person name="Brannstrom I.O."/>
            <person name="Guillou S."/>
            <person name="Cros-Aarteil S."/>
            <person name="Calhoun S."/>
            <person name="Haridas S."/>
            <person name="Kuo A."/>
            <person name="Mondo S."/>
            <person name="Pangilinan J."/>
            <person name="Riley R."/>
            <person name="LaButti K."/>
            <person name="Andreopoulos B."/>
            <person name="Lipzen A."/>
            <person name="Chen C."/>
            <person name="Yan M."/>
            <person name="Daum C."/>
            <person name="Ng V."/>
            <person name="Clum A."/>
            <person name="Steindorff A."/>
            <person name="Ohm R.A."/>
            <person name="Martin F."/>
            <person name="Silar P."/>
            <person name="Natvig D.O."/>
            <person name="Lalanne C."/>
            <person name="Gautier V."/>
            <person name="Ament-Velasquez S.L."/>
            <person name="Kruys A."/>
            <person name="Hutchinson M.I."/>
            <person name="Powell A.J."/>
            <person name="Barry K."/>
            <person name="Miller A.N."/>
            <person name="Grigoriev I.V."/>
            <person name="Debuchy R."/>
            <person name="Gladieux P."/>
            <person name="Hiltunen Thoren M."/>
            <person name="Johannesson H."/>
        </authorList>
    </citation>
    <scope>NUCLEOTIDE SEQUENCE</scope>
    <source>
        <strain evidence="5">CBS 892.96</strain>
    </source>
</reference>
<keyword evidence="6" id="KW-1185">Reference proteome</keyword>
<dbReference type="EMBL" id="MU866308">
    <property type="protein sequence ID" value="KAK4173982.1"/>
    <property type="molecule type" value="Genomic_DNA"/>
</dbReference>
<organism evidence="5 6">
    <name type="scientific">Triangularia setosa</name>
    <dbReference type="NCBI Taxonomy" id="2587417"/>
    <lineage>
        <taxon>Eukaryota</taxon>
        <taxon>Fungi</taxon>
        <taxon>Dikarya</taxon>
        <taxon>Ascomycota</taxon>
        <taxon>Pezizomycotina</taxon>
        <taxon>Sordariomycetes</taxon>
        <taxon>Sordariomycetidae</taxon>
        <taxon>Sordariales</taxon>
        <taxon>Podosporaceae</taxon>
        <taxon>Triangularia</taxon>
    </lineage>
</organism>
<dbReference type="Proteomes" id="UP001302321">
    <property type="component" value="Unassembled WGS sequence"/>
</dbReference>
<name>A0AAN6W497_9PEZI</name>
<dbReference type="InterPro" id="IPR010730">
    <property type="entry name" value="HET"/>
</dbReference>
<accession>A0AAN6W497</accession>
<evidence type="ECO:0000259" key="3">
    <source>
        <dbReference type="Pfam" id="PF06985"/>
    </source>
</evidence>
<comment type="caution">
    <text evidence="5">The sequence shown here is derived from an EMBL/GenBank/DDBJ whole genome shotgun (WGS) entry which is preliminary data.</text>
</comment>
<evidence type="ECO:0000313" key="6">
    <source>
        <dbReference type="Proteomes" id="UP001302321"/>
    </source>
</evidence>
<dbReference type="PANTHER" id="PTHR10622:SF12">
    <property type="entry name" value="HET DOMAIN-CONTAINING PROTEIN"/>
    <property type="match status" value="1"/>
</dbReference>
<feature type="region of interest" description="Disordered" evidence="1">
    <location>
        <begin position="357"/>
        <end position="376"/>
    </location>
</feature>
<evidence type="ECO:0000256" key="2">
    <source>
        <dbReference type="SAM" id="Phobius"/>
    </source>
</evidence>
<feature type="domain" description="Heterokaryon incompatibility" evidence="3">
    <location>
        <begin position="145"/>
        <end position="218"/>
    </location>
</feature>
<evidence type="ECO:0000313" key="5">
    <source>
        <dbReference type="EMBL" id="KAK4173982.1"/>
    </source>
</evidence>
<dbReference type="Pfam" id="PF26640">
    <property type="entry name" value="DUF8212"/>
    <property type="match status" value="1"/>
</dbReference>
<feature type="domain" description="DUF8212" evidence="4">
    <location>
        <begin position="331"/>
        <end position="413"/>
    </location>
</feature>
<dbReference type="PANTHER" id="PTHR10622">
    <property type="entry name" value="HET DOMAIN-CONTAINING PROTEIN"/>
    <property type="match status" value="1"/>
</dbReference>
<sequence>MRLLTTTTITTTGNPTSPSVFASTTKHGKSLVIKTEQYIGSPSTIRCYAILSHTWDEATEVTFQELPLFTHAPIRHYWLQVFAVFFPQLVCGVFLSSIRIFGSSPSSDLVASFTVLFATSLSFVIHYTINLNSDANTQGTRRLIEQKQPGYAKIQQTLHLARCRGIDHAWVDTCCIDKTSSAELAEAIRSMYSWYASAQVCFVYLADLEPVSAQQSPEEQRQRLEQTLPKCRWFERGWTLQELIAPKNVVFFDREWNERGTKTGLSGILAEITGIPEDLLKGEAKLSDYSVARRMSWASMRETKRVEDMAYCLMGIFNVSMSLIYGEGMEAFYRLQEAIVEESADLSIFVWKDGAEGKEEKGEEKEKEEEKTEEDKAGKRRLWAPMFAESPRQFADSGIIEVELTDSIYRDLRSGTRGIQAEVSLICLPDKAKEDDGNKCILDVFCKSKLNGMAIGVMVRKISGGRYVRYKPWKLSEIGRGFARAPWQDMNRTLVETATLAKKLDTEFPFCKGFDPVLGNRHNALKLRLGSSKPEFTVDQCRAMPRTHWDIHDNIFFSTNRTSKAWCGFFIHGQLAHGPSTCIPVNIFLGCIRWNVKRSLIILASLEDLEPKDRIYLEYHLDGVRFESCRMAESIMMSVLRGESRDANALSTVVETSVADKSEIRPANDGGTVFDGGRIFQTNGPSTSTAAWHYRVRSNGEKARVEVSVEQLEERHPGICNNPVNILEIRLRLLE</sequence>
<dbReference type="AlphaFoldDB" id="A0AAN6W497"/>
<gene>
    <name evidence="5" type="ORF">QBC36DRAFT_334686</name>
</gene>
<dbReference type="Pfam" id="PF06985">
    <property type="entry name" value="HET"/>
    <property type="match status" value="1"/>
</dbReference>
<evidence type="ECO:0000259" key="4">
    <source>
        <dbReference type="Pfam" id="PF26640"/>
    </source>
</evidence>